<dbReference type="SMART" id="SM01088">
    <property type="entry name" value="Col_cuticle_N"/>
    <property type="match status" value="1"/>
</dbReference>
<dbReference type="Pfam" id="PF01391">
    <property type="entry name" value="Collagen"/>
    <property type="match status" value="2"/>
</dbReference>
<feature type="transmembrane region" description="Helical" evidence="3">
    <location>
        <begin position="26"/>
        <end position="49"/>
    </location>
</feature>
<dbReference type="WBParaSite" id="Pan_g12320.t1">
    <property type="protein sequence ID" value="Pan_g12320.t1"/>
    <property type="gene ID" value="Pan_g12320"/>
</dbReference>
<evidence type="ECO:0000256" key="3">
    <source>
        <dbReference type="SAM" id="Phobius"/>
    </source>
</evidence>
<evidence type="ECO:0000313" key="5">
    <source>
        <dbReference type="Proteomes" id="UP000492821"/>
    </source>
</evidence>
<keyword evidence="1" id="KW-0677">Repeat</keyword>
<reference evidence="5" key="1">
    <citation type="journal article" date="2013" name="Genetics">
        <title>The draft genome and transcriptome of Panagrellus redivivus are shaped by the harsh demands of a free-living lifestyle.</title>
        <authorList>
            <person name="Srinivasan J."/>
            <person name="Dillman A.R."/>
            <person name="Macchietto M.G."/>
            <person name="Heikkinen L."/>
            <person name="Lakso M."/>
            <person name="Fracchia K.M."/>
            <person name="Antoshechkin I."/>
            <person name="Mortazavi A."/>
            <person name="Wong G."/>
            <person name="Sternberg P.W."/>
        </authorList>
    </citation>
    <scope>NUCLEOTIDE SEQUENCE [LARGE SCALE GENOMIC DNA]</scope>
    <source>
        <strain evidence="5">MT8872</strain>
    </source>
</reference>
<dbReference type="Proteomes" id="UP000492821">
    <property type="component" value="Unassembled WGS sequence"/>
</dbReference>
<keyword evidence="3" id="KW-0472">Membrane</keyword>
<feature type="domain" description="Nematode cuticle collagen N-terminal" evidence="4">
    <location>
        <begin position="25"/>
        <end position="77"/>
    </location>
</feature>
<reference evidence="6" key="2">
    <citation type="submission" date="2020-10" db="UniProtKB">
        <authorList>
            <consortium name="WormBaseParasite"/>
        </authorList>
    </citation>
    <scope>IDENTIFICATION</scope>
</reference>
<feature type="compositionally biased region" description="Pro residues" evidence="2">
    <location>
        <begin position="259"/>
        <end position="282"/>
    </location>
</feature>
<sequence>MTKVTSSGRIKDEATLLYDAEHLKKFTFFGIALSTAATLTAIIVVPMLYNYVQYVQSSLQVEAEFCRHKTSTLWDEYTIIQATSKHLPLRLKRQAYAAAYYPQQRQPFFQQPPTPVYQAPVYQQRVPVAVFQQQATQSSGSCCSCGMGLAGPPGQPGQDGLPGPDGRPGNDGNNGPDAAPNAIPTADDFCFDCPPAPGGSPGLPGPKGPPGLPGQPGIPGGSQPKGPPGPQGPQGPPGNAGQPGNPGQPGQPGQLLPGIAPPGPPGPQGPPGNPGQPGPPGIPGSSENGPPGPPGDVGRPGPPGRPGGMGAPGNPGASGPDGGCDHCPTPRTPPGY</sequence>
<evidence type="ECO:0000313" key="6">
    <source>
        <dbReference type="WBParaSite" id="Pan_g12320.t1"/>
    </source>
</evidence>
<dbReference type="AlphaFoldDB" id="A0A7E4USJ1"/>
<dbReference type="PANTHER" id="PTHR24637:SF315">
    <property type="entry name" value="CUTICLE COLLAGEN 40"/>
    <property type="match status" value="1"/>
</dbReference>
<dbReference type="InterPro" id="IPR002486">
    <property type="entry name" value="Col_cuticle_N"/>
</dbReference>
<feature type="region of interest" description="Disordered" evidence="2">
    <location>
        <begin position="153"/>
        <end position="336"/>
    </location>
</feature>
<feature type="compositionally biased region" description="Pro residues" evidence="2">
    <location>
        <begin position="290"/>
        <end position="305"/>
    </location>
</feature>
<dbReference type="GO" id="GO:0042302">
    <property type="term" value="F:structural constituent of cuticle"/>
    <property type="evidence" value="ECO:0007669"/>
    <property type="project" value="InterPro"/>
</dbReference>
<evidence type="ECO:0000256" key="2">
    <source>
        <dbReference type="SAM" id="MobiDB-lite"/>
    </source>
</evidence>
<feature type="compositionally biased region" description="Low complexity" evidence="2">
    <location>
        <begin position="153"/>
        <end position="164"/>
    </location>
</feature>
<keyword evidence="5" id="KW-1185">Reference proteome</keyword>
<protein>
    <submittedName>
        <fullName evidence="6">Col_cuticle_N domain-containing protein</fullName>
    </submittedName>
</protein>
<evidence type="ECO:0000256" key="1">
    <source>
        <dbReference type="ARBA" id="ARBA00022737"/>
    </source>
</evidence>
<dbReference type="PANTHER" id="PTHR24637">
    <property type="entry name" value="COLLAGEN"/>
    <property type="match status" value="1"/>
</dbReference>
<keyword evidence="3" id="KW-0812">Transmembrane</keyword>
<feature type="compositionally biased region" description="Pro residues" evidence="2">
    <location>
        <begin position="225"/>
        <end position="236"/>
    </location>
</feature>
<name>A0A7E4USJ1_PANRE</name>
<evidence type="ECO:0000259" key="4">
    <source>
        <dbReference type="SMART" id="SM01088"/>
    </source>
</evidence>
<feature type="compositionally biased region" description="Low complexity" evidence="2">
    <location>
        <begin position="170"/>
        <end position="182"/>
    </location>
</feature>
<keyword evidence="3" id="KW-1133">Transmembrane helix</keyword>
<dbReference type="Pfam" id="PF01484">
    <property type="entry name" value="Col_cuticle_N"/>
    <property type="match status" value="1"/>
</dbReference>
<organism evidence="5 6">
    <name type="scientific">Panagrellus redivivus</name>
    <name type="common">Microworm</name>
    <dbReference type="NCBI Taxonomy" id="6233"/>
    <lineage>
        <taxon>Eukaryota</taxon>
        <taxon>Metazoa</taxon>
        <taxon>Ecdysozoa</taxon>
        <taxon>Nematoda</taxon>
        <taxon>Chromadorea</taxon>
        <taxon>Rhabditida</taxon>
        <taxon>Tylenchina</taxon>
        <taxon>Panagrolaimomorpha</taxon>
        <taxon>Panagrolaimoidea</taxon>
        <taxon>Panagrolaimidae</taxon>
        <taxon>Panagrellus</taxon>
    </lineage>
</organism>
<feature type="compositionally biased region" description="Pro residues" evidence="2">
    <location>
        <begin position="194"/>
        <end position="213"/>
    </location>
</feature>
<proteinExistence type="predicted"/>
<accession>A0A7E4USJ1</accession>
<dbReference type="InterPro" id="IPR008160">
    <property type="entry name" value="Collagen"/>
</dbReference>